<evidence type="ECO:0000313" key="5">
    <source>
        <dbReference type="Proteomes" id="UP000037425"/>
    </source>
</evidence>
<dbReference type="SMART" id="SM00044">
    <property type="entry name" value="CYCc"/>
    <property type="match status" value="1"/>
</dbReference>
<dbReference type="PATRIC" id="fig|106592.7.peg.3830"/>
<evidence type="ECO:0000256" key="1">
    <source>
        <dbReference type="PROSITE-ProRule" id="PRU00339"/>
    </source>
</evidence>
<sequence length="745" mass="81899">MHRKHPMQRKLAAILAADLVGYSHLMEIDEADTLARLGSTRENIIAPKIAAHNGRVVKLMGDGALIEFPSVVDAVRCAVEIQQAMAECNEELPADKQLEFRIGVNLGDVIVEGQDIYGDGVNVAARLEGLADPGGVLISGTAYDQVERKLDYGFDFVGEQQVKNIDKPVRLYRIRLGDHPRTTAAWTRRKPYRSWFWLSTAAAVLMLAVGSVVFWSTSRAPPVELASRARMEFSLPDRPSIAVLPFTNLSGEAGQQHFTDGMTDSLITDLSKSADLFVVARNSTFAYQGKTVAVSQVAEELGVRYVLEGSVQRAGDRLRVNAQLVDAFTGGHVWADRFDGNVADVFGVQDAFVTKIVEALKVSLTGNERMEIARGRTDSLRAKEAFDEGWGLYLRFNAKDNAAAVAPLKRAIQLDPEYGRAYAALALVYFRVEDYAWHEEVLFRDDEYGWNQQFGAPPFVAAYHGQAHLDRAMRYPTALGYTAKALAHLRFGRAEDARREASRATELDPNDPEAQIVMAWALTTSGKPSEAMSFVEKALRLNPNFPSHYVLAHAVALFAANDLEHAAEVFDQGAKKNPNATALMPPFASVLGGLGRRDEARSKLLIWRPGRDQAALEDLARDYKFPIRWAPEYKAVRERLLDGVRLAALPLDVTVSSLTAELKRGDPASRQIAAKRLGWFGPSAAESVPALVMLLGDGVVREEAVQSLRKIGPEAKAAIPALVAIENESFVGNYAKDALKEIRGY</sequence>
<dbReference type="EMBL" id="LGAP01000023">
    <property type="protein sequence ID" value="KOF14990.1"/>
    <property type="molecule type" value="Genomic_DNA"/>
</dbReference>
<dbReference type="Gene3D" id="1.25.10.10">
    <property type="entry name" value="Leucine-rich Repeat Variant"/>
    <property type="match status" value="1"/>
</dbReference>
<accession>A0A0L8BK61</accession>
<dbReference type="Gene3D" id="3.40.50.10070">
    <property type="entry name" value="TolB, N-terminal domain"/>
    <property type="match status" value="1"/>
</dbReference>
<dbReference type="PROSITE" id="PS50005">
    <property type="entry name" value="TPR"/>
    <property type="match status" value="1"/>
</dbReference>
<dbReference type="AlphaFoldDB" id="A0A0L8BK61"/>
<dbReference type="CDD" id="cd07302">
    <property type="entry name" value="CHD"/>
    <property type="match status" value="1"/>
</dbReference>
<keyword evidence="2" id="KW-0812">Transmembrane</keyword>
<reference evidence="5" key="1">
    <citation type="submission" date="2015-07" db="EMBL/GenBank/DDBJ databases">
        <title>Whole genome sequence of an Ensifer adhaerens strain isolated from a cave pool in the Wind Cave National Park.</title>
        <authorList>
            <person name="Eng W.W.H."/>
            <person name="Gan H.M."/>
            <person name="Barton H.A."/>
            <person name="Savka M.A."/>
        </authorList>
    </citation>
    <scope>NUCLEOTIDE SEQUENCE [LARGE SCALE GENOMIC DNA]</scope>
    <source>
        <strain evidence="5">SD006</strain>
    </source>
</reference>
<dbReference type="SUPFAM" id="SSF48371">
    <property type="entry name" value="ARM repeat"/>
    <property type="match status" value="1"/>
</dbReference>
<dbReference type="GO" id="GO:0004016">
    <property type="term" value="F:adenylate cyclase activity"/>
    <property type="evidence" value="ECO:0007669"/>
    <property type="project" value="UniProtKB-ARBA"/>
</dbReference>
<comment type="caution">
    <text evidence="4">The sequence shown here is derived from an EMBL/GenBank/DDBJ whole genome shotgun (WGS) entry which is preliminary data.</text>
</comment>
<dbReference type="GO" id="GO:0006171">
    <property type="term" value="P:cAMP biosynthetic process"/>
    <property type="evidence" value="ECO:0007669"/>
    <property type="project" value="TreeGrafter"/>
</dbReference>
<dbReference type="InterPro" id="IPR011989">
    <property type="entry name" value="ARM-like"/>
</dbReference>
<evidence type="ECO:0000259" key="3">
    <source>
        <dbReference type="PROSITE" id="PS50125"/>
    </source>
</evidence>
<dbReference type="InterPro" id="IPR019734">
    <property type="entry name" value="TPR_rpt"/>
</dbReference>
<dbReference type="Pfam" id="PF00211">
    <property type="entry name" value="Guanylate_cyc"/>
    <property type="match status" value="1"/>
</dbReference>
<dbReference type="Pfam" id="PF14559">
    <property type="entry name" value="TPR_19"/>
    <property type="match status" value="1"/>
</dbReference>
<dbReference type="PANTHER" id="PTHR43081">
    <property type="entry name" value="ADENYLATE CYCLASE, TERMINAL-DIFFERENTIATION SPECIFIC-RELATED"/>
    <property type="match status" value="1"/>
</dbReference>
<dbReference type="PANTHER" id="PTHR43081:SF19">
    <property type="entry name" value="PH-SENSITIVE ADENYLATE CYCLASE RV1264"/>
    <property type="match status" value="1"/>
</dbReference>
<feature type="domain" description="Guanylate cyclase" evidence="3">
    <location>
        <begin position="13"/>
        <end position="128"/>
    </location>
</feature>
<keyword evidence="2" id="KW-1133">Transmembrane helix</keyword>
<organism evidence="4 5">
    <name type="scientific">Ensifer adhaerens</name>
    <name type="common">Sinorhizobium morelense</name>
    <dbReference type="NCBI Taxonomy" id="106592"/>
    <lineage>
        <taxon>Bacteria</taxon>
        <taxon>Pseudomonadati</taxon>
        <taxon>Pseudomonadota</taxon>
        <taxon>Alphaproteobacteria</taxon>
        <taxon>Hyphomicrobiales</taxon>
        <taxon>Rhizobiaceae</taxon>
        <taxon>Sinorhizobium/Ensifer group</taxon>
        <taxon>Ensifer</taxon>
    </lineage>
</organism>
<dbReference type="InterPro" id="IPR001054">
    <property type="entry name" value="A/G_cyclase"/>
</dbReference>
<dbReference type="SMART" id="SM00028">
    <property type="entry name" value="TPR"/>
    <property type="match status" value="2"/>
</dbReference>
<dbReference type="SUPFAM" id="SSF55073">
    <property type="entry name" value="Nucleotide cyclase"/>
    <property type="match status" value="1"/>
</dbReference>
<dbReference type="Gene3D" id="3.30.70.1230">
    <property type="entry name" value="Nucleotide cyclase"/>
    <property type="match status" value="1"/>
</dbReference>
<keyword evidence="2" id="KW-0472">Membrane</keyword>
<gene>
    <name evidence="4" type="ORF">AC244_25380</name>
</gene>
<dbReference type="GO" id="GO:0035556">
    <property type="term" value="P:intracellular signal transduction"/>
    <property type="evidence" value="ECO:0007669"/>
    <property type="project" value="InterPro"/>
</dbReference>
<dbReference type="InterPro" id="IPR029787">
    <property type="entry name" value="Nucleotide_cyclase"/>
</dbReference>
<dbReference type="InterPro" id="IPR004155">
    <property type="entry name" value="PBS_lyase_HEAT"/>
</dbReference>
<keyword evidence="1" id="KW-0802">TPR repeat</keyword>
<dbReference type="SUPFAM" id="SSF48452">
    <property type="entry name" value="TPR-like"/>
    <property type="match status" value="2"/>
</dbReference>
<feature type="transmembrane region" description="Helical" evidence="2">
    <location>
        <begin position="195"/>
        <end position="215"/>
    </location>
</feature>
<protein>
    <recommendedName>
        <fullName evidence="3">Guanylate cyclase domain-containing protein</fullName>
    </recommendedName>
</protein>
<feature type="repeat" description="TPR" evidence="1">
    <location>
        <begin position="512"/>
        <end position="545"/>
    </location>
</feature>
<dbReference type="SMART" id="SM00567">
    <property type="entry name" value="EZ_HEAT"/>
    <property type="match status" value="2"/>
</dbReference>
<dbReference type="InterPro" id="IPR011990">
    <property type="entry name" value="TPR-like_helical_dom_sf"/>
</dbReference>
<evidence type="ECO:0000256" key="2">
    <source>
        <dbReference type="SAM" id="Phobius"/>
    </source>
</evidence>
<dbReference type="InterPro" id="IPR016024">
    <property type="entry name" value="ARM-type_fold"/>
</dbReference>
<dbReference type="Proteomes" id="UP000037425">
    <property type="component" value="Unassembled WGS sequence"/>
</dbReference>
<name>A0A0L8BK61_ENSAD</name>
<dbReference type="InterPro" id="IPR050697">
    <property type="entry name" value="Adenylyl/Guanylyl_Cyclase_3/4"/>
</dbReference>
<evidence type="ECO:0000313" key="4">
    <source>
        <dbReference type="EMBL" id="KOF14990.1"/>
    </source>
</evidence>
<dbReference type="Gene3D" id="1.25.40.10">
    <property type="entry name" value="Tetratricopeptide repeat domain"/>
    <property type="match status" value="2"/>
</dbReference>
<dbReference type="PROSITE" id="PS50125">
    <property type="entry name" value="GUANYLATE_CYCLASE_2"/>
    <property type="match status" value="1"/>
</dbReference>
<proteinExistence type="predicted"/>